<comment type="caution">
    <text evidence="1">The sequence shown here is derived from an EMBL/GenBank/DDBJ whole genome shotgun (WGS) entry which is preliminary data.</text>
</comment>
<dbReference type="EMBL" id="PQXF01000009">
    <property type="protein sequence ID" value="PXF60962.1"/>
    <property type="molecule type" value="Genomic_DNA"/>
</dbReference>
<sequence>MRSDPYTVYNFLIEIDGIIAGGFTEVSGISIETEVETVTEGGANDIVYKLPKGTKYTDITLKHGLTDSDVLWKWYQDVIHGKIVRKNGTIYLRNQSGVIVGAWGFAEAYPFKWDGPAFNASSNTVATETIVLTHHGITRIWD</sequence>
<gene>
    <name evidence="1" type="ORF">C4B59_06310</name>
</gene>
<protein>
    <submittedName>
        <fullName evidence="1">Phage tail protein</fullName>
    </submittedName>
</protein>
<evidence type="ECO:0000313" key="2">
    <source>
        <dbReference type="Proteomes" id="UP000248329"/>
    </source>
</evidence>
<accession>A0AC61L3L2</accession>
<proteinExistence type="predicted"/>
<evidence type="ECO:0000313" key="1">
    <source>
        <dbReference type="EMBL" id="PXF60962.1"/>
    </source>
</evidence>
<name>A0AC61L3L2_9EURY</name>
<organism evidence="1 2">
    <name type="scientific">Candidatus Methanogaster sp</name>
    <dbReference type="NCBI Taxonomy" id="3386292"/>
    <lineage>
        <taxon>Archaea</taxon>
        <taxon>Methanobacteriati</taxon>
        <taxon>Methanobacteriota</taxon>
        <taxon>Stenosarchaea group</taxon>
        <taxon>Methanomicrobia</taxon>
        <taxon>Methanosarcinales</taxon>
        <taxon>ANME-2 cluster</taxon>
        <taxon>Candidatus Methanogasteraceae</taxon>
        <taxon>Candidatus Methanogaster</taxon>
    </lineage>
</organism>
<reference evidence="1" key="1">
    <citation type="submission" date="2018-01" db="EMBL/GenBank/DDBJ databases">
        <authorList>
            <person name="Krukenberg V."/>
        </authorList>
    </citation>
    <scope>NUCLEOTIDE SEQUENCE</scope>
    <source>
        <strain evidence="1">E20ANME2</strain>
    </source>
</reference>
<dbReference type="Proteomes" id="UP000248329">
    <property type="component" value="Unassembled WGS sequence"/>
</dbReference>